<name>B2ICH1_BEII9</name>
<proteinExistence type="predicted"/>
<evidence type="ECO:0000313" key="2">
    <source>
        <dbReference type="Proteomes" id="UP000001695"/>
    </source>
</evidence>
<dbReference type="KEGG" id="bid:Bind_0204"/>
<dbReference type="EMBL" id="CP001016">
    <property type="protein sequence ID" value="ACB93860.1"/>
    <property type="molecule type" value="Genomic_DNA"/>
</dbReference>
<reference evidence="2" key="1">
    <citation type="submission" date="2008-03" db="EMBL/GenBank/DDBJ databases">
        <title>Complete sequence of chromosome of Beijerinckia indica subsp. indica ATCC 9039.</title>
        <authorList>
            <consortium name="US DOE Joint Genome Institute"/>
            <person name="Copeland A."/>
            <person name="Lucas S."/>
            <person name="Lapidus A."/>
            <person name="Glavina del Rio T."/>
            <person name="Dalin E."/>
            <person name="Tice H."/>
            <person name="Bruce D."/>
            <person name="Goodwin L."/>
            <person name="Pitluck S."/>
            <person name="LaButti K."/>
            <person name="Schmutz J."/>
            <person name="Larimer F."/>
            <person name="Land M."/>
            <person name="Hauser L."/>
            <person name="Kyrpides N."/>
            <person name="Mikhailova N."/>
            <person name="Dunfield P.F."/>
            <person name="Dedysh S.N."/>
            <person name="Liesack W."/>
            <person name="Saw J.H."/>
            <person name="Alam M."/>
            <person name="Chen Y."/>
            <person name="Murrell J.C."/>
            <person name="Richardson P."/>
        </authorList>
    </citation>
    <scope>NUCLEOTIDE SEQUENCE [LARGE SCALE GENOMIC DNA]</scope>
    <source>
        <strain evidence="2">ATCC 9039 / DSM 1715 / NCIMB 8712</strain>
    </source>
</reference>
<reference evidence="1 2" key="2">
    <citation type="journal article" date="2010" name="J. Bacteriol.">
        <title>Complete genome sequence of Beijerinckia indica subsp. indica.</title>
        <authorList>
            <person name="Tamas I."/>
            <person name="Dedysh S.N."/>
            <person name="Liesack W."/>
            <person name="Stott M.B."/>
            <person name="Alam M."/>
            <person name="Murrell J.C."/>
            <person name="Dunfield P.F."/>
        </authorList>
    </citation>
    <scope>NUCLEOTIDE SEQUENCE [LARGE SCALE GENOMIC DNA]</scope>
    <source>
        <strain evidence="2">ATCC 9039 / DSM 1715 / NCIMB 8712</strain>
    </source>
</reference>
<accession>B2ICH1</accession>
<dbReference type="RefSeq" id="WP_012383218.1">
    <property type="nucleotide sequence ID" value="NC_010581.1"/>
</dbReference>
<evidence type="ECO:0000313" key="1">
    <source>
        <dbReference type="EMBL" id="ACB93860.1"/>
    </source>
</evidence>
<keyword evidence="2" id="KW-1185">Reference proteome</keyword>
<protein>
    <submittedName>
        <fullName evidence="1">Uncharacterized protein</fullName>
    </submittedName>
</protein>
<gene>
    <name evidence="1" type="ordered locus">Bind_0204</name>
</gene>
<organism evidence="1 2">
    <name type="scientific">Beijerinckia indica subsp. indica (strain ATCC 9039 / DSM 1715 / NCIMB 8712)</name>
    <dbReference type="NCBI Taxonomy" id="395963"/>
    <lineage>
        <taxon>Bacteria</taxon>
        <taxon>Pseudomonadati</taxon>
        <taxon>Pseudomonadota</taxon>
        <taxon>Alphaproteobacteria</taxon>
        <taxon>Hyphomicrobiales</taxon>
        <taxon>Beijerinckiaceae</taxon>
        <taxon>Beijerinckia</taxon>
    </lineage>
</organism>
<dbReference type="AlphaFoldDB" id="B2ICH1"/>
<dbReference type="Proteomes" id="UP000001695">
    <property type="component" value="Chromosome"/>
</dbReference>
<sequence>MNRLGVAIPLTDDPFLSPDAPMRKWDVFFLATKITKGLELDFFENPQTEQEPALEPYDRLVFDVVARRSKFEGSVVTAISKDEAIIEAQGVKWRITRPTAEEAVHPIQTLMKPRIWIVREEVQ</sequence>
<dbReference type="eggNOG" id="ENOG50330S8">
    <property type="taxonomic scope" value="Bacteria"/>
</dbReference>
<dbReference type="HOGENOM" id="CLU_2010793_0_0_5"/>